<dbReference type="InterPro" id="IPR002869">
    <property type="entry name" value="Pyrv_flavodox_OxRed_cen"/>
</dbReference>
<gene>
    <name evidence="3" type="ordered locus">Daud_1606</name>
</gene>
<dbReference type="PANTHER" id="PTHR42730">
    <property type="entry name" value="2-OXOGLUTARATE SYNTHASE SUBUNIT KORC"/>
    <property type="match status" value="1"/>
</dbReference>
<evidence type="ECO:0000313" key="3">
    <source>
        <dbReference type="EMBL" id="ACA60108.1"/>
    </source>
</evidence>
<dbReference type="AlphaFoldDB" id="B1I547"/>
<dbReference type="EMBL" id="CP000860">
    <property type="protein sequence ID" value="ACA60108.1"/>
    <property type="molecule type" value="Genomic_DNA"/>
</dbReference>
<dbReference type="InterPro" id="IPR052554">
    <property type="entry name" value="2-oxoglutarate_synth_KorC"/>
</dbReference>
<feature type="domain" description="Pyruvate/ketoisovalerate oxidoreductase catalytic" evidence="2">
    <location>
        <begin position="11"/>
        <end position="174"/>
    </location>
</feature>
<keyword evidence="3" id="KW-0670">Pyruvate</keyword>
<keyword evidence="1" id="KW-0560">Oxidoreductase</keyword>
<keyword evidence="4" id="KW-1185">Reference proteome</keyword>
<dbReference type="SUPFAM" id="SSF53323">
    <property type="entry name" value="Pyruvate-ferredoxin oxidoreductase, PFOR, domain III"/>
    <property type="match status" value="1"/>
</dbReference>
<protein>
    <submittedName>
        <fullName evidence="3">Pyruvate ferredoxin/flavodoxin oxidoreductase</fullName>
    </submittedName>
</protein>
<dbReference type="PANTHER" id="PTHR42730:SF1">
    <property type="entry name" value="2-OXOGLUTARATE SYNTHASE SUBUNIT KORC"/>
    <property type="match status" value="1"/>
</dbReference>
<name>B1I547_DESAP</name>
<dbReference type="eggNOG" id="COG1014">
    <property type="taxonomic scope" value="Bacteria"/>
</dbReference>
<accession>B1I547</accession>
<dbReference type="OrthoDB" id="9789125at2"/>
<dbReference type="Gene3D" id="3.40.920.10">
    <property type="entry name" value="Pyruvate-ferredoxin oxidoreductase, PFOR, domain III"/>
    <property type="match status" value="1"/>
</dbReference>
<reference evidence="3 4" key="2">
    <citation type="journal article" date="2008" name="Science">
        <title>Environmental genomics reveals a single-species ecosystem deep within Earth.</title>
        <authorList>
            <person name="Chivian D."/>
            <person name="Brodie E.L."/>
            <person name="Alm E.J."/>
            <person name="Culley D.E."/>
            <person name="Dehal P.S."/>
            <person name="Desantis T.Z."/>
            <person name="Gihring T.M."/>
            <person name="Lapidus A."/>
            <person name="Lin L.H."/>
            <person name="Lowry S.R."/>
            <person name="Moser D.P."/>
            <person name="Richardson P.M."/>
            <person name="Southam G."/>
            <person name="Wanger G."/>
            <person name="Pratt L.M."/>
            <person name="Andersen G.L."/>
            <person name="Hazen T.C."/>
            <person name="Brockman F.J."/>
            <person name="Arkin A.P."/>
            <person name="Onstott T.C."/>
        </authorList>
    </citation>
    <scope>NUCLEOTIDE SEQUENCE [LARGE SCALE GENOMIC DNA]</scope>
    <source>
        <strain evidence="3 4">MP104C</strain>
    </source>
</reference>
<proteinExistence type="predicted"/>
<dbReference type="STRING" id="477974.Daud_1606"/>
<organism evidence="3 4">
    <name type="scientific">Desulforudis audaxviator (strain MP104C)</name>
    <dbReference type="NCBI Taxonomy" id="477974"/>
    <lineage>
        <taxon>Bacteria</taxon>
        <taxon>Bacillati</taxon>
        <taxon>Bacillota</taxon>
        <taxon>Clostridia</taxon>
        <taxon>Thermoanaerobacterales</taxon>
        <taxon>Candidatus Desulforudaceae</taxon>
        <taxon>Candidatus Desulforudis</taxon>
    </lineage>
</organism>
<reference evidence="4" key="1">
    <citation type="submission" date="2007-10" db="EMBL/GenBank/DDBJ databases">
        <title>Complete sequence of chromosome of Desulforudis audaxviator MP104C.</title>
        <authorList>
            <person name="Copeland A."/>
            <person name="Lucas S."/>
            <person name="Lapidus A."/>
            <person name="Barry K."/>
            <person name="Glavina del Rio T."/>
            <person name="Dalin E."/>
            <person name="Tice H."/>
            <person name="Bruce D."/>
            <person name="Pitluck S."/>
            <person name="Lowry S.R."/>
            <person name="Larimer F."/>
            <person name="Land M.L."/>
            <person name="Hauser L."/>
            <person name="Kyrpides N."/>
            <person name="Ivanova N.N."/>
            <person name="Richardson P."/>
        </authorList>
    </citation>
    <scope>NUCLEOTIDE SEQUENCE [LARGE SCALE GENOMIC DNA]</scope>
    <source>
        <strain evidence="4">MP104C</strain>
    </source>
</reference>
<sequence length="192" mass="19658">MLAEVLIAGFGGQGILSTGQLLACAGMREGLHVAWIPSYGPEMRGGTANCGVTLSDTEISSPLVTEPNVLIAMNGPSLEKYGPAVVPGGVILYNSSLIKNYRPWPGILVLGVDANRVAEEIGDVRVAANVVLGAYIGLSGVISVAAAVAALKEVLPAHRHKLIPANQRALEQGAALGAAFKGVPAEERLASG</sequence>
<dbReference type="Pfam" id="PF01558">
    <property type="entry name" value="POR"/>
    <property type="match status" value="1"/>
</dbReference>
<dbReference type="HOGENOM" id="CLU_087284_0_1_9"/>
<dbReference type="Proteomes" id="UP000008544">
    <property type="component" value="Chromosome"/>
</dbReference>
<dbReference type="KEGG" id="dau:Daud_1606"/>
<evidence type="ECO:0000256" key="1">
    <source>
        <dbReference type="ARBA" id="ARBA00023002"/>
    </source>
</evidence>
<dbReference type="InterPro" id="IPR019752">
    <property type="entry name" value="Pyrv/ketoisovalerate_OxRed_cat"/>
</dbReference>
<dbReference type="RefSeq" id="WP_012302689.1">
    <property type="nucleotide sequence ID" value="NC_010424.1"/>
</dbReference>
<dbReference type="GO" id="GO:0016903">
    <property type="term" value="F:oxidoreductase activity, acting on the aldehyde or oxo group of donors"/>
    <property type="evidence" value="ECO:0007669"/>
    <property type="project" value="InterPro"/>
</dbReference>
<evidence type="ECO:0000313" key="4">
    <source>
        <dbReference type="Proteomes" id="UP000008544"/>
    </source>
</evidence>
<evidence type="ECO:0000259" key="2">
    <source>
        <dbReference type="Pfam" id="PF01558"/>
    </source>
</evidence>